<evidence type="ECO:0000313" key="3">
    <source>
        <dbReference type="EMBL" id="MDN3573377.1"/>
    </source>
</evidence>
<evidence type="ECO:0000259" key="2">
    <source>
        <dbReference type="PROSITE" id="PS51332"/>
    </source>
</evidence>
<protein>
    <submittedName>
        <fullName evidence="3">Cobalamin-dependent protein</fullName>
    </submittedName>
</protein>
<dbReference type="SUPFAM" id="SSF52242">
    <property type="entry name" value="Cobalamin (vitamin B12)-binding domain"/>
    <property type="match status" value="1"/>
</dbReference>
<name>A0ABT8ATV0_9HYPH</name>
<organism evidence="3 4">
    <name type="scientific">Methylobacterium longum</name>
    <dbReference type="NCBI Taxonomy" id="767694"/>
    <lineage>
        <taxon>Bacteria</taxon>
        <taxon>Pseudomonadati</taxon>
        <taxon>Pseudomonadota</taxon>
        <taxon>Alphaproteobacteria</taxon>
        <taxon>Hyphomicrobiales</taxon>
        <taxon>Methylobacteriaceae</taxon>
        <taxon>Methylobacterium</taxon>
    </lineage>
</organism>
<comment type="caution">
    <text evidence="3">The sequence shown here is derived from an EMBL/GenBank/DDBJ whole genome shotgun (WGS) entry which is preliminary data.</text>
</comment>
<evidence type="ECO:0000256" key="1">
    <source>
        <dbReference type="SAM" id="MobiDB-lite"/>
    </source>
</evidence>
<dbReference type="InterPro" id="IPR036724">
    <property type="entry name" value="Cobalamin-bd_sf"/>
</dbReference>
<sequence>MPEMAGIDTACTSVGQHPRQGRGSAARNTARIQDGLARIIESEILPRLALVHREDRRARGSQVRAPTPERVGAFANALMEGGHQGEWVRDLLDEGLSLDTLLLDLFAPAARHLGRLWEEDEANFLDVAVALGRLQSLTRTVCAHLEGSDVSTNGRRALLIPCPGETHLFSLALVASFFREAGWDVVLSDGVDEDPTVLVRTERFDLIGISLSCDVLLPVMTGLVAKLRGASCNPGIRVIVGGPLFLREPACAVTVGADAAAEDGRSAVAIAETLFAP</sequence>
<dbReference type="Gene3D" id="3.40.50.280">
    <property type="entry name" value="Cobalamin-binding domain"/>
    <property type="match status" value="1"/>
</dbReference>
<reference evidence="4" key="1">
    <citation type="journal article" date="2019" name="Int. J. Syst. Evol. Microbiol.">
        <title>The Global Catalogue of Microorganisms (GCM) 10K type strain sequencing project: providing services to taxonomists for standard genome sequencing and annotation.</title>
        <authorList>
            <consortium name="The Broad Institute Genomics Platform"/>
            <consortium name="The Broad Institute Genome Sequencing Center for Infectious Disease"/>
            <person name="Wu L."/>
            <person name="Ma J."/>
        </authorList>
    </citation>
    <scope>NUCLEOTIDE SEQUENCE [LARGE SCALE GENOMIC DNA]</scope>
    <source>
        <strain evidence="4">CECT 7806</strain>
    </source>
</reference>
<dbReference type="InterPro" id="IPR006158">
    <property type="entry name" value="Cobalamin-bd"/>
</dbReference>
<keyword evidence="4" id="KW-1185">Reference proteome</keyword>
<evidence type="ECO:0000313" key="4">
    <source>
        <dbReference type="Proteomes" id="UP001244297"/>
    </source>
</evidence>
<gene>
    <name evidence="3" type="ORF">QWZ18_22490</name>
</gene>
<dbReference type="Pfam" id="PF02310">
    <property type="entry name" value="B12-binding"/>
    <property type="match status" value="1"/>
</dbReference>
<dbReference type="PROSITE" id="PS51332">
    <property type="entry name" value="B12_BINDING"/>
    <property type="match status" value="1"/>
</dbReference>
<feature type="domain" description="B12-binding" evidence="2">
    <location>
        <begin position="154"/>
        <end position="277"/>
    </location>
</feature>
<dbReference type="Proteomes" id="UP001244297">
    <property type="component" value="Unassembled WGS sequence"/>
</dbReference>
<dbReference type="EMBL" id="JAUFPT010000075">
    <property type="protein sequence ID" value="MDN3573377.1"/>
    <property type="molecule type" value="Genomic_DNA"/>
</dbReference>
<accession>A0ABT8ATV0</accession>
<proteinExistence type="predicted"/>
<dbReference type="RefSeq" id="WP_238292033.1">
    <property type="nucleotide sequence ID" value="NZ_BPQS01000049.1"/>
</dbReference>
<feature type="region of interest" description="Disordered" evidence="1">
    <location>
        <begin position="1"/>
        <end position="28"/>
    </location>
</feature>